<comment type="similarity">
    <text evidence="1">Belongs to the UPF0337 (CsbD) family.</text>
</comment>
<dbReference type="InterPro" id="IPR036629">
    <property type="entry name" value="YjbJ_sf"/>
</dbReference>
<evidence type="ECO:0000256" key="2">
    <source>
        <dbReference type="SAM" id="MobiDB-lite"/>
    </source>
</evidence>
<sequence>MGELTDKAKGLANEAIGNTKQAIGKATDNARLHGEGVAQERKGEAQQVAGKVKGALGDDV</sequence>
<evidence type="ECO:0000256" key="1">
    <source>
        <dbReference type="ARBA" id="ARBA00009129"/>
    </source>
</evidence>
<dbReference type="OrthoDB" id="7226109at2"/>
<comment type="caution">
    <text evidence="4">The sequence shown here is derived from an EMBL/GenBank/DDBJ whole genome shotgun (WGS) entry which is preliminary data.</text>
</comment>
<dbReference type="Proteomes" id="UP000538566">
    <property type="component" value="Unassembled WGS sequence"/>
</dbReference>
<evidence type="ECO:0000313" key="5">
    <source>
        <dbReference type="Proteomes" id="UP000538566"/>
    </source>
</evidence>
<feature type="region of interest" description="Disordered" evidence="2">
    <location>
        <begin position="38"/>
        <end position="60"/>
    </location>
</feature>
<dbReference type="Gene3D" id="1.10.1470.10">
    <property type="entry name" value="YjbJ"/>
    <property type="match status" value="1"/>
</dbReference>
<dbReference type="SUPFAM" id="SSF69047">
    <property type="entry name" value="Hypothetical protein YjbJ"/>
    <property type="match status" value="1"/>
</dbReference>
<dbReference type="Pfam" id="PF05532">
    <property type="entry name" value="CsbD"/>
    <property type="match status" value="1"/>
</dbReference>
<gene>
    <name evidence="4" type="ORF">GGR37_000507</name>
</gene>
<dbReference type="AlphaFoldDB" id="A0A7W7A8K6"/>
<proteinExistence type="inferred from homology"/>
<dbReference type="EMBL" id="JACHOA010000001">
    <property type="protein sequence ID" value="MBB4612261.1"/>
    <property type="molecule type" value="Genomic_DNA"/>
</dbReference>
<evidence type="ECO:0000313" key="4">
    <source>
        <dbReference type="EMBL" id="MBB4612261.1"/>
    </source>
</evidence>
<reference evidence="4 5" key="1">
    <citation type="submission" date="2020-08" db="EMBL/GenBank/DDBJ databases">
        <title>Genomic Encyclopedia of Type Strains, Phase IV (KMG-IV): sequencing the most valuable type-strain genomes for metagenomic binning, comparative biology and taxonomic classification.</title>
        <authorList>
            <person name="Goeker M."/>
        </authorList>
    </citation>
    <scope>NUCLEOTIDE SEQUENCE [LARGE SCALE GENOMIC DNA]</scope>
    <source>
        <strain evidence="4 5">DSM 17507</strain>
    </source>
</reference>
<feature type="domain" description="CsbD-like" evidence="3">
    <location>
        <begin position="6"/>
        <end position="56"/>
    </location>
</feature>
<name>A0A7W7A8K6_9SPHN</name>
<dbReference type="RefSeq" id="WP_144901888.1">
    <property type="nucleotide sequence ID" value="NZ_JACHOA010000001.1"/>
</dbReference>
<protein>
    <submittedName>
        <fullName evidence="4">Uncharacterized protein YjbJ (UPF0337 family)</fullName>
    </submittedName>
</protein>
<keyword evidence="5" id="KW-1185">Reference proteome</keyword>
<organism evidence="4 5">
    <name type="scientific">Novosphingobium taihuense</name>
    <dbReference type="NCBI Taxonomy" id="260085"/>
    <lineage>
        <taxon>Bacteria</taxon>
        <taxon>Pseudomonadati</taxon>
        <taxon>Pseudomonadota</taxon>
        <taxon>Alphaproteobacteria</taxon>
        <taxon>Sphingomonadales</taxon>
        <taxon>Sphingomonadaceae</taxon>
        <taxon>Novosphingobium</taxon>
    </lineage>
</organism>
<accession>A0A7W7A8K6</accession>
<dbReference type="InterPro" id="IPR008462">
    <property type="entry name" value="CsbD"/>
</dbReference>
<evidence type="ECO:0000259" key="3">
    <source>
        <dbReference type="Pfam" id="PF05532"/>
    </source>
</evidence>